<dbReference type="EMBL" id="CP006259">
    <property type="protein sequence ID" value="AGS70363.1"/>
    <property type="molecule type" value="Genomic_DNA"/>
</dbReference>
<dbReference type="Pfam" id="PF13466">
    <property type="entry name" value="STAS_2"/>
    <property type="match status" value="1"/>
</dbReference>
<dbReference type="SUPFAM" id="SSF52091">
    <property type="entry name" value="SpoIIaa-like"/>
    <property type="match status" value="1"/>
</dbReference>
<dbReference type="Gene3D" id="1.10.10.10">
    <property type="entry name" value="Winged helix-like DNA-binding domain superfamily/Winged helix DNA-binding domain"/>
    <property type="match status" value="1"/>
</dbReference>
<dbReference type="InterPro" id="IPR005561">
    <property type="entry name" value="ANTAR"/>
</dbReference>
<dbReference type="SUPFAM" id="SSF55781">
    <property type="entry name" value="GAF domain-like"/>
    <property type="match status" value="1"/>
</dbReference>
<dbReference type="Proteomes" id="UP000015423">
    <property type="component" value="Chromosome"/>
</dbReference>
<gene>
    <name evidence="4" type="ORF">B446_17735</name>
</gene>
<dbReference type="InterPro" id="IPR058548">
    <property type="entry name" value="MlaB-like_STAS"/>
</dbReference>
<keyword evidence="1" id="KW-0805">Transcription regulation</keyword>
<dbReference type="RefSeq" id="WP_020940828.1">
    <property type="nucleotide sequence ID" value="NC_021985.1"/>
</dbReference>
<evidence type="ECO:0000256" key="1">
    <source>
        <dbReference type="ARBA" id="ARBA00023015"/>
    </source>
</evidence>
<evidence type="ECO:0000259" key="3">
    <source>
        <dbReference type="PROSITE" id="PS50801"/>
    </source>
</evidence>
<feature type="domain" description="STAS" evidence="3">
    <location>
        <begin position="22"/>
        <end position="119"/>
    </location>
</feature>
<name>S5UT98_STRC3</name>
<accession>S5UT98</accession>
<dbReference type="Gene3D" id="3.30.450.40">
    <property type="match status" value="1"/>
</dbReference>
<evidence type="ECO:0000313" key="4">
    <source>
        <dbReference type="EMBL" id="AGS70363.1"/>
    </source>
</evidence>
<keyword evidence="2" id="KW-0804">Transcription</keyword>
<evidence type="ECO:0000313" key="5">
    <source>
        <dbReference type="Proteomes" id="UP000015423"/>
    </source>
</evidence>
<dbReference type="PATRIC" id="fig|1214242.5.peg.3636"/>
<protein>
    <recommendedName>
        <fullName evidence="3">STAS domain-containing protein</fullName>
    </recommendedName>
</protein>
<dbReference type="SMART" id="SM01012">
    <property type="entry name" value="ANTAR"/>
    <property type="match status" value="1"/>
</dbReference>
<dbReference type="InterPro" id="IPR036513">
    <property type="entry name" value="STAS_dom_sf"/>
</dbReference>
<dbReference type="HOGENOM" id="CLU_657061_0_0_11"/>
<dbReference type="Gene3D" id="3.30.750.24">
    <property type="entry name" value="STAS domain"/>
    <property type="match status" value="1"/>
</dbReference>
<dbReference type="Pfam" id="PF13185">
    <property type="entry name" value="GAF_2"/>
    <property type="match status" value="1"/>
</dbReference>
<organism evidence="4 5">
    <name type="scientific">Streptomyces collinus (strain DSM 40733 / Tue 365)</name>
    <dbReference type="NCBI Taxonomy" id="1214242"/>
    <lineage>
        <taxon>Bacteria</taxon>
        <taxon>Bacillati</taxon>
        <taxon>Actinomycetota</taxon>
        <taxon>Actinomycetes</taxon>
        <taxon>Kitasatosporales</taxon>
        <taxon>Streptomycetaceae</taxon>
        <taxon>Streptomyces</taxon>
    </lineage>
</organism>
<reference evidence="4 5" key="2">
    <citation type="journal article" date="2013" name="J. Biotechnol.">
        <title>Complete genome sequence of the kirromycin producer Streptomyces collinus Tu 365 consisting of a linear chromosome and two linear plasmids.</title>
        <authorList>
            <person name="Ruckert C."/>
            <person name="Szczepanowski R."/>
            <person name="Albersmeier A."/>
            <person name="Goesmann A."/>
            <person name="Iftime D."/>
            <person name="Musiol E.M."/>
            <person name="Blin K."/>
            <person name="Wohlleben W."/>
            <person name="Puhler A."/>
            <person name="Kalinowski J."/>
            <person name="Weber T."/>
        </authorList>
    </citation>
    <scope>NUCLEOTIDE SEQUENCE [LARGE SCALE GENOMIC DNA]</scope>
    <source>
        <strain evidence="5">DSM 40733 / Tue 365</strain>
    </source>
</reference>
<dbReference type="GO" id="GO:0003723">
    <property type="term" value="F:RNA binding"/>
    <property type="evidence" value="ECO:0007669"/>
    <property type="project" value="InterPro"/>
</dbReference>
<dbReference type="Pfam" id="PF03861">
    <property type="entry name" value="ANTAR"/>
    <property type="match status" value="1"/>
</dbReference>
<dbReference type="InterPro" id="IPR036388">
    <property type="entry name" value="WH-like_DNA-bd_sf"/>
</dbReference>
<dbReference type="AlphaFoldDB" id="S5UT98"/>
<sequence length="394" mass="41478">MQQFSCETLADLTVPGPATGRLAVIALYGATDAATGPVLAAAFAAHGSAQLVVDLSGLHRLDLACAEVLHACAEAAAAHGRPLRLVACAPEAATLLARTRAGRTGPELYRSVADALAAALAVAAALPGPAAAAPYLRTDAVELRHALHTQALTGRAQGMLMERYGLRDADTADALLVGVARRHGLRPVHLASAFVRQTAPRPGHVRFPGHPRPAEPAVGFARPAGHRPPSLSAFLDALRDAVCAITHADMADVQLIDAGDHTLRLESHRGLPADFVRFFAVVDDVCSACGQAARKGQRVVVDDVATAPEYDEPSRAVMLAAHSRSLQCTPIPGPDDRPQGMFSTLHTRPGHAYTEAEFGALDTAAREAGAWLDWYRATTVTDALEDLHRAARLR</sequence>
<dbReference type="InterPro" id="IPR002645">
    <property type="entry name" value="STAS_dom"/>
</dbReference>
<dbReference type="STRING" id="1214242.B446_17735"/>
<dbReference type="InterPro" id="IPR003018">
    <property type="entry name" value="GAF"/>
</dbReference>
<dbReference type="InterPro" id="IPR029016">
    <property type="entry name" value="GAF-like_dom_sf"/>
</dbReference>
<dbReference type="PROSITE" id="PS50801">
    <property type="entry name" value="STAS"/>
    <property type="match status" value="1"/>
</dbReference>
<reference evidence="5" key="1">
    <citation type="submission" date="2012-10" db="EMBL/GenBank/DDBJ databases">
        <title>The complete genome sequence of Streptomyces collinus Tu 365.</title>
        <authorList>
            <person name="Ruckert C."/>
            <person name="Szczepanowski R."/>
            <person name="Goesmann A."/>
            <person name="Pross E.K."/>
            <person name="Musiol E.M."/>
            <person name="Blin K."/>
            <person name="Wohlleben W."/>
            <person name="Puhler A."/>
            <person name="Weber T."/>
            <person name="Kalinowski J."/>
        </authorList>
    </citation>
    <scope>NUCLEOTIDE SEQUENCE [LARGE SCALE GENOMIC DNA]</scope>
    <source>
        <strain evidence="5">DSM 40733 / Tue 365</strain>
    </source>
</reference>
<evidence type="ECO:0000256" key="2">
    <source>
        <dbReference type="ARBA" id="ARBA00023163"/>
    </source>
</evidence>
<dbReference type="KEGG" id="sci:B446_17735"/>
<proteinExistence type="predicted"/>
<dbReference type="eggNOG" id="COG2203">
    <property type="taxonomic scope" value="Bacteria"/>
</dbReference>
<keyword evidence="5" id="KW-1185">Reference proteome</keyword>